<accession>A0A4R9GDU8</accession>
<dbReference type="Proteomes" id="UP000298458">
    <property type="component" value="Unassembled WGS sequence"/>
</dbReference>
<dbReference type="RefSeq" id="WP_135768286.1">
    <property type="nucleotide sequence ID" value="NZ_RQET01000008.1"/>
</dbReference>
<dbReference type="AlphaFoldDB" id="A0A4R9GDU8"/>
<organism evidence="1 2">
    <name type="scientific">Leptospira fletcheri</name>
    <dbReference type="NCBI Taxonomy" id="2484981"/>
    <lineage>
        <taxon>Bacteria</taxon>
        <taxon>Pseudomonadati</taxon>
        <taxon>Spirochaetota</taxon>
        <taxon>Spirochaetia</taxon>
        <taxon>Leptospirales</taxon>
        <taxon>Leptospiraceae</taxon>
        <taxon>Leptospira</taxon>
    </lineage>
</organism>
<protein>
    <submittedName>
        <fullName evidence="1">Uncharacterized protein</fullName>
    </submittedName>
</protein>
<comment type="caution">
    <text evidence="1">The sequence shown here is derived from an EMBL/GenBank/DDBJ whole genome shotgun (WGS) entry which is preliminary data.</text>
</comment>
<proteinExistence type="predicted"/>
<reference evidence="1" key="1">
    <citation type="journal article" date="2019" name="PLoS Negl. Trop. Dis.">
        <title>Revisiting the worldwide diversity of Leptospira species in the environment.</title>
        <authorList>
            <person name="Vincent A.T."/>
            <person name="Schiettekatte O."/>
            <person name="Bourhy P."/>
            <person name="Veyrier F.J."/>
            <person name="Picardeau M."/>
        </authorList>
    </citation>
    <scope>NUCLEOTIDE SEQUENCE [LARGE SCALE GENOMIC DNA]</scope>
    <source>
        <strain evidence="1">SSW15</strain>
    </source>
</reference>
<name>A0A4R9GDU8_9LEPT</name>
<evidence type="ECO:0000313" key="2">
    <source>
        <dbReference type="Proteomes" id="UP000298458"/>
    </source>
</evidence>
<gene>
    <name evidence="1" type="ORF">EHO60_11200</name>
</gene>
<dbReference type="OrthoDB" id="331535at2"/>
<evidence type="ECO:0000313" key="1">
    <source>
        <dbReference type="EMBL" id="TGK09923.1"/>
    </source>
</evidence>
<keyword evidence="2" id="KW-1185">Reference proteome</keyword>
<sequence length="85" mass="9841">MDKIFKTCFAVLYAVSLLFLIVLDIRWGKKDALPKPTFGPEGKSCVTLECILREKNMVFGSLDRSWKLISSKRLYPDWDRTPSKK</sequence>
<dbReference type="EMBL" id="RQET01000008">
    <property type="protein sequence ID" value="TGK09923.1"/>
    <property type="molecule type" value="Genomic_DNA"/>
</dbReference>